<feature type="active site" evidence="9">
    <location>
        <position position="113"/>
    </location>
</feature>
<dbReference type="GO" id="GO:0032049">
    <property type="term" value="P:cardiolipin biosynthetic process"/>
    <property type="evidence" value="ECO:0007669"/>
    <property type="project" value="InterPro"/>
</dbReference>
<evidence type="ECO:0000256" key="2">
    <source>
        <dbReference type="ARBA" id="ARBA00022516"/>
    </source>
</evidence>
<evidence type="ECO:0000313" key="13">
    <source>
        <dbReference type="EMBL" id="STC87999.1"/>
    </source>
</evidence>
<accession>A0A376DFE9</accession>
<evidence type="ECO:0000256" key="11">
    <source>
        <dbReference type="SAM" id="Phobius"/>
    </source>
</evidence>
<dbReference type="PROSITE" id="PS50035">
    <property type="entry name" value="PLD"/>
    <property type="match status" value="2"/>
</dbReference>
<feature type="region of interest" description="Disordered" evidence="10">
    <location>
        <begin position="391"/>
        <end position="414"/>
    </location>
</feature>
<dbReference type="PANTHER" id="PTHR21248">
    <property type="entry name" value="CARDIOLIPIN SYNTHASE"/>
    <property type="match status" value="1"/>
</dbReference>
<dbReference type="CDD" id="cd09159">
    <property type="entry name" value="PLDc_ybhO_like_2"/>
    <property type="match status" value="1"/>
</dbReference>
<protein>
    <recommendedName>
        <fullName evidence="9">Cardiolipin synthase B</fullName>
        <shortName evidence="9">CL synthase</shortName>
        <ecNumber evidence="9">2.7.8.-</ecNumber>
    </recommendedName>
</protein>
<dbReference type="FunFam" id="3.30.870.10:FF:000015">
    <property type="entry name" value="Cardiolipin synthase B"/>
    <property type="match status" value="1"/>
</dbReference>
<keyword evidence="2 9" id="KW-0444">Lipid biosynthesis</keyword>
<keyword evidence="6 9" id="KW-0472">Membrane</keyword>
<evidence type="ECO:0000256" key="9">
    <source>
        <dbReference type="HAMAP-Rule" id="MF_01917"/>
    </source>
</evidence>
<dbReference type="EC" id="2.7.8.-" evidence="9"/>
<feature type="domain" description="PLD phosphodiesterase" evidence="12">
    <location>
        <begin position="285"/>
        <end position="312"/>
    </location>
</feature>
<feature type="active site" evidence="9">
    <location>
        <position position="120"/>
    </location>
</feature>
<comment type="subcellular location">
    <subcellularLocation>
        <location evidence="9">Cell membrane</location>
        <topology evidence="9">Peripheral membrane protein</topology>
    </subcellularLocation>
</comment>
<feature type="active site" evidence="9">
    <location>
        <position position="115"/>
    </location>
</feature>
<dbReference type="AlphaFoldDB" id="A0A376DFE9"/>
<reference evidence="13 14" key="1">
    <citation type="submission" date="2018-06" db="EMBL/GenBank/DDBJ databases">
        <authorList>
            <consortium name="Pathogen Informatics"/>
            <person name="Doyle S."/>
        </authorList>
    </citation>
    <scope>NUCLEOTIDE SEQUENCE [LARGE SCALE GENOMIC DNA]</scope>
    <source>
        <strain evidence="13 14">NCTC10767</strain>
    </source>
</reference>
<feature type="domain" description="PLD phosphodiesterase" evidence="12">
    <location>
        <begin position="108"/>
        <end position="135"/>
    </location>
</feature>
<comment type="similarity">
    <text evidence="9">Belongs to the phospholipase D family. Cardiolipin synthase subfamily. ClsB sub-subfamily.</text>
</comment>
<comment type="function">
    <text evidence="9">Catalyzes the phosphatidyl group transfer from one phosphatidylglycerol molecule to another to form cardiolipin (CL) (diphosphatidylglycerol) and glycerol.</text>
</comment>
<dbReference type="SMART" id="SM00155">
    <property type="entry name" value="PLDc"/>
    <property type="match status" value="2"/>
</dbReference>
<dbReference type="FunFam" id="3.30.870.10:FF:000016">
    <property type="entry name" value="Cardiolipin synthase B"/>
    <property type="match status" value="1"/>
</dbReference>
<dbReference type="SUPFAM" id="SSF56024">
    <property type="entry name" value="Phospholipase D/nuclease"/>
    <property type="match status" value="2"/>
</dbReference>
<evidence type="ECO:0000256" key="7">
    <source>
        <dbReference type="ARBA" id="ARBA00023209"/>
    </source>
</evidence>
<comment type="catalytic activity">
    <reaction evidence="9">
        <text>2 a 1,2-diacyl-sn-glycero-3-phospho-(1'-sn-glycerol) = a cardiolipin + glycerol</text>
        <dbReference type="Rhea" id="RHEA:31451"/>
        <dbReference type="ChEBI" id="CHEBI:17754"/>
        <dbReference type="ChEBI" id="CHEBI:62237"/>
        <dbReference type="ChEBI" id="CHEBI:64716"/>
    </reaction>
</comment>
<evidence type="ECO:0000256" key="4">
    <source>
        <dbReference type="ARBA" id="ARBA00022737"/>
    </source>
</evidence>
<dbReference type="EMBL" id="UFXW01000004">
    <property type="protein sequence ID" value="STC87999.1"/>
    <property type="molecule type" value="Genomic_DNA"/>
</dbReference>
<dbReference type="InterPro" id="IPR025202">
    <property type="entry name" value="PLD-like_dom"/>
</dbReference>
<organism evidence="13 14">
    <name type="scientific">Escherichia coli</name>
    <dbReference type="NCBI Taxonomy" id="562"/>
    <lineage>
        <taxon>Bacteria</taxon>
        <taxon>Pseudomonadati</taxon>
        <taxon>Pseudomonadota</taxon>
        <taxon>Gammaproteobacteria</taxon>
        <taxon>Enterobacterales</taxon>
        <taxon>Enterobacteriaceae</taxon>
        <taxon>Escherichia</taxon>
    </lineage>
</organism>
<keyword evidence="11" id="KW-0812">Transmembrane</keyword>
<feature type="transmembrane region" description="Helical" evidence="11">
    <location>
        <begin position="465"/>
        <end position="486"/>
    </location>
</feature>
<feature type="transmembrane region" description="Helical" evidence="11">
    <location>
        <begin position="498"/>
        <end position="519"/>
    </location>
</feature>
<dbReference type="GO" id="GO:0005886">
    <property type="term" value="C:plasma membrane"/>
    <property type="evidence" value="ECO:0007669"/>
    <property type="project" value="UniProtKB-SubCell"/>
</dbReference>
<feature type="active site" evidence="9">
    <location>
        <position position="292"/>
    </location>
</feature>
<name>A0A376DFE9_ECOLX</name>
<evidence type="ECO:0000256" key="8">
    <source>
        <dbReference type="ARBA" id="ARBA00023264"/>
    </source>
</evidence>
<evidence type="ECO:0000259" key="12">
    <source>
        <dbReference type="PROSITE" id="PS50035"/>
    </source>
</evidence>
<feature type="transmembrane region" description="Helical" evidence="11">
    <location>
        <begin position="428"/>
        <end position="445"/>
    </location>
</feature>
<dbReference type="GO" id="GO:0008808">
    <property type="term" value="F:cardiolipin synthase activity"/>
    <property type="evidence" value="ECO:0007669"/>
    <property type="project" value="InterPro"/>
</dbReference>
<keyword evidence="1 9" id="KW-1003">Cell membrane</keyword>
<evidence type="ECO:0000256" key="10">
    <source>
        <dbReference type="SAM" id="MobiDB-lite"/>
    </source>
</evidence>
<dbReference type="HAMAP" id="MF_01917">
    <property type="entry name" value="Cardiolipin_synth_ClsB"/>
    <property type="match status" value="1"/>
</dbReference>
<keyword evidence="8 9" id="KW-1208">Phospholipid metabolism</keyword>
<dbReference type="InterPro" id="IPR030872">
    <property type="entry name" value="Cardiolipin_synth_ClsB"/>
</dbReference>
<keyword evidence="5 9" id="KW-0443">Lipid metabolism</keyword>
<dbReference type="CDD" id="cd09110">
    <property type="entry name" value="PLDc_CLS_1"/>
    <property type="match status" value="1"/>
</dbReference>
<feature type="active site" evidence="9">
    <location>
        <position position="290"/>
    </location>
</feature>
<keyword evidence="4" id="KW-0677">Repeat</keyword>
<dbReference type="Pfam" id="PF13091">
    <property type="entry name" value="PLDc_2"/>
    <property type="match status" value="2"/>
</dbReference>
<evidence type="ECO:0000313" key="14">
    <source>
        <dbReference type="Proteomes" id="UP000254647"/>
    </source>
</evidence>
<feature type="active site" evidence="9">
    <location>
        <position position="297"/>
    </location>
</feature>
<sequence length="549" mass="63174">MKCSWREGNKIQLLENGEQYYPAVFKAIGEAQERIILETFIWFEDDVGKQLHAALLAAAQRGVKAEVLLDGYGSPDLSDEFVNELTAAGVVFRYYDPRPRLFGMRTNVFRRMHRKIVVIDARIAFIGGLNYSAEHMSSYGPEAKQDYAVRLEGPIVEDILQFELENLPGQSAARRWWRRHHKAEENRQPGEAQVLLVWRDNEEHRDDIERHYLKMLAQARREVIIANAYFFPGYRFLHALRKAARRGVRIKLIIQGEPDMPIVRVGARLLYNYLVKGGVQVFEYRRRPLHGKVALMDDHWATVGSSNLDPLSLSLNLEANVIIHDRHFNQTLRDNLNGIIAADCQQVDETMLPKRTWWNLTKSVLAFHFLRHFPALVGWLPAHTPRLAQVDPPAQPTMETQDRVETENTGGKTLMSKSHPRWRLAKKLLTWLFFIAVIVLLVVYAKKVDWEEVWKVIRDYNRVALLSAVGLVVVSYLIYGCYDLLARFYCGHKLAKRQVMLVSFICYAFNLTLSTWSAALVCAIVCTPDWGYRAALLRGFFRSVLPPTG</sequence>
<evidence type="ECO:0000256" key="1">
    <source>
        <dbReference type="ARBA" id="ARBA00022475"/>
    </source>
</evidence>
<proteinExistence type="inferred from homology"/>
<keyword evidence="11" id="KW-1133">Transmembrane helix</keyword>
<keyword evidence="3 9" id="KW-0808">Transferase</keyword>
<dbReference type="NCBIfam" id="NF008427">
    <property type="entry name" value="PRK11263.1"/>
    <property type="match status" value="1"/>
</dbReference>
<dbReference type="PANTHER" id="PTHR21248:SF23">
    <property type="entry name" value="CARDIOLIPIN SYNTHASE B"/>
    <property type="match status" value="1"/>
</dbReference>
<gene>
    <name evidence="13" type="primary">ybhO</name>
    <name evidence="9" type="synonym">clsB</name>
    <name evidence="13" type="ORF">NCTC10767_04574</name>
</gene>
<dbReference type="Proteomes" id="UP000254647">
    <property type="component" value="Unassembled WGS sequence"/>
</dbReference>
<dbReference type="Gene3D" id="3.30.870.10">
    <property type="entry name" value="Endonuclease Chain A"/>
    <property type="match status" value="2"/>
</dbReference>
<evidence type="ECO:0000256" key="3">
    <source>
        <dbReference type="ARBA" id="ARBA00022679"/>
    </source>
</evidence>
<evidence type="ECO:0000256" key="6">
    <source>
        <dbReference type="ARBA" id="ARBA00023136"/>
    </source>
</evidence>
<evidence type="ECO:0000256" key="5">
    <source>
        <dbReference type="ARBA" id="ARBA00023098"/>
    </source>
</evidence>
<keyword evidence="7 9" id="KW-0594">Phospholipid biosynthesis</keyword>
<dbReference type="InterPro" id="IPR001736">
    <property type="entry name" value="PLipase_D/transphosphatidylase"/>
</dbReference>